<dbReference type="PANTHER" id="PTHR30482">
    <property type="entry name" value="HIGH-AFFINITY BRANCHED-CHAIN AMINO ACID TRANSPORT SYSTEM PERMEASE"/>
    <property type="match status" value="1"/>
</dbReference>
<dbReference type="GO" id="GO:0005886">
    <property type="term" value="C:plasma membrane"/>
    <property type="evidence" value="ECO:0007669"/>
    <property type="project" value="UniProtKB-SubCell"/>
</dbReference>
<feature type="transmembrane region" description="Helical" evidence="6">
    <location>
        <begin position="29"/>
        <end position="45"/>
    </location>
</feature>
<evidence type="ECO:0000313" key="7">
    <source>
        <dbReference type="EMBL" id="SIN43274.1"/>
    </source>
</evidence>
<dbReference type="EMBL" id="FSQT01000002">
    <property type="protein sequence ID" value="SIN43274.1"/>
    <property type="molecule type" value="Genomic_DNA"/>
</dbReference>
<name>A0A1N6BB77_9ACTN</name>
<accession>A0A1N6BB77</accession>
<sequence>MTSTVDTPADAPRAAPPSGLVAVARAPGWVRYALLAVGLAAAAWLPNGLYPAVAVDILCWALFAVAVDLLLGFTGLMSFGHAAFWGTSAYVTGLVAIHAGLPFPLAVLAGALAAAVLAVPIGYLAVKRTGIYFAMVTLAFAQMVYYVANEWRSVTQGENGLQGVPRALFGWDLTDDYYFYYAILPIVLLGLAAAWRIVHSPFGRVLVGIRDNPARARALGYPVHRYKLTAFVLSGFIAGLGGGLFAVGHRFVSLDVLHWTTSGKAVIVVVLGGIGTLWGGVLGAGIVVRLEDWLSFSGFEAIGLVTGGIFVLVVVLFRRGIWGSAAALARRLVARRR</sequence>
<dbReference type="InterPro" id="IPR043428">
    <property type="entry name" value="LivM-like"/>
</dbReference>
<dbReference type="GO" id="GO:0015658">
    <property type="term" value="F:branched-chain amino acid transmembrane transporter activity"/>
    <property type="evidence" value="ECO:0007669"/>
    <property type="project" value="InterPro"/>
</dbReference>
<feature type="transmembrane region" description="Helical" evidence="6">
    <location>
        <begin position="228"/>
        <end position="247"/>
    </location>
</feature>
<evidence type="ECO:0000256" key="5">
    <source>
        <dbReference type="ARBA" id="ARBA00023136"/>
    </source>
</evidence>
<keyword evidence="2" id="KW-1003">Cell membrane</keyword>
<dbReference type="PANTHER" id="PTHR30482:SF17">
    <property type="entry name" value="ABC TRANSPORTER ATP-BINDING PROTEIN"/>
    <property type="match status" value="1"/>
</dbReference>
<feature type="transmembrane region" description="Helical" evidence="6">
    <location>
        <begin position="57"/>
        <end position="83"/>
    </location>
</feature>
<proteinExistence type="predicted"/>
<dbReference type="RefSeq" id="WP_074318530.1">
    <property type="nucleotide sequence ID" value="NZ_FSQT01000002.1"/>
</dbReference>
<dbReference type="Proteomes" id="UP000185124">
    <property type="component" value="Unassembled WGS sequence"/>
</dbReference>
<feature type="transmembrane region" description="Helical" evidence="6">
    <location>
        <begin position="178"/>
        <end position="198"/>
    </location>
</feature>
<keyword evidence="5 6" id="KW-0472">Membrane</keyword>
<evidence type="ECO:0000256" key="2">
    <source>
        <dbReference type="ARBA" id="ARBA00022475"/>
    </source>
</evidence>
<keyword evidence="8" id="KW-1185">Reference proteome</keyword>
<dbReference type="Pfam" id="PF02653">
    <property type="entry name" value="BPD_transp_2"/>
    <property type="match status" value="1"/>
</dbReference>
<protein>
    <submittedName>
        <fullName evidence="7">Amino acid/amide ABC transporter membrane protein 2, HAAT family</fullName>
    </submittedName>
</protein>
<gene>
    <name evidence="7" type="ORF">SAMN04489832_7031</name>
</gene>
<dbReference type="CDD" id="cd06581">
    <property type="entry name" value="TM_PBP1_LivM_like"/>
    <property type="match status" value="1"/>
</dbReference>
<dbReference type="AlphaFoldDB" id="A0A1N6BB77"/>
<organism evidence="7 8">
    <name type="scientific">Micromonospora cremea</name>
    <dbReference type="NCBI Taxonomy" id="709881"/>
    <lineage>
        <taxon>Bacteria</taxon>
        <taxon>Bacillati</taxon>
        <taxon>Actinomycetota</taxon>
        <taxon>Actinomycetes</taxon>
        <taxon>Micromonosporales</taxon>
        <taxon>Micromonosporaceae</taxon>
        <taxon>Micromonospora</taxon>
    </lineage>
</organism>
<evidence type="ECO:0000256" key="1">
    <source>
        <dbReference type="ARBA" id="ARBA00004651"/>
    </source>
</evidence>
<feature type="transmembrane region" description="Helical" evidence="6">
    <location>
        <begin position="267"/>
        <end position="290"/>
    </location>
</feature>
<dbReference type="OrthoDB" id="9814461at2"/>
<evidence type="ECO:0000256" key="4">
    <source>
        <dbReference type="ARBA" id="ARBA00022989"/>
    </source>
</evidence>
<evidence type="ECO:0000256" key="3">
    <source>
        <dbReference type="ARBA" id="ARBA00022692"/>
    </source>
</evidence>
<feature type="transmembrane region" description="Helical" evidence="6">
    <location>
        <begin position="302"/>
        <end position="321"/>
    </location>
</feature>
<evidence type="ECO:0000256" key="6">
    <source>
        <dbReference type="SAM" id="Phobius"/>
    </source>
</evidence>
<comment type="subcellular location">
    <subcellularLocation>
        <location evidence="1">Cell membrane</location>
        <topology evidence="1">Multi-pass membrane protein</topology>
    </subcellularLocation>
</comment>
<evidence type="ECO:0000313" key="8">
    <source>
        <dbReference type="Proteomes" id="UP000185124"/>
    </source>
</evidence>
<reference evidence="8" key="1">
    <citation type="submission" date="2016-12" db="EMBL/GenBank/DDBJ databases">
        <authorList>
            <person name="Varghese N."/>
            <person name="Submissions S."/>
        </authorList>
    </citation>
    <scope>NUCLEOTIDE SEQUENCE [LARGE SCALE GENOMIC DNA]</scope>
    <source>
        <strain evidence="8">DSM 45599</strain>
    </source>
</reference>
<dbReference type="STRING" id="709881.SAMN04489832_7031"/>
<keyword evidence="3 6" id="KW-0812">Transmembrane</keyword>
<feature type="transmembrane region" description="Helical" evidence="6">
    <location>
        <begin position="103"/>
        <end position="124"/>
    </location>
</feature>
<dbReference type="InterPro" id="IPR001851">
    <property type="entry name" value="ABC_transp_permease"/>
</dbReference>
<keyword evidence="4 6" id="KW-1133">Transmembrane helix</keyword>